<feature type="domain" description="HMA" evidence="1">
    <location>
        <begin position="3"/>
        <end position="60"/>
    </location>
</feature>
<dbReference type="EMBL" id="CP079194">
    <property type="protein sequence ID" value="QXT40991.1"/>
    <property type="molecule type" value="Genomic_DNA"/>
</dbReference>
<evidence type="ECO:0000313" key="3">
    <source>
        <dbReference type="Proteomes" id="UP000825009"/>
    </source>
</evidence>
<sequence length="64" mass="6774">MRFNVPEMSCGHCKSAIETAVRGADPAATLNFDMPKRAIEIESSLDGSQLQSVIKGAGYDSAVT</sequence>
<dbReference type="Pfam" id="PF00403">
    <property type="entry name" value="HMA"/>
    <property type="match status" value="1"/>
</dbReference>
<dbReference type="AlphaFoldDB" id="A0A8F6TY03"/>
<dbReference type="Proteomes" id="UP000825009">
    <property type="component" value="Chromosome"/>
</dbReference>
<name>A0A8F6TY03_9RHOB</name>
<accession>A0A8F6TY03</accession>
<keyword evidence="3" id="KW-1185">Reference proteome</keyword>
<reference evidence="2 3" key="1">
    <citation type="submission" date="2021-07" db="EMBL/GenBank/DDBJ databases">
        <title>A novel Jannaschia species isolated from marine dinoflagellate Ceratoperidinium margalefii.</title>
        <authorList>
            <person name="Jiang Y."/>
            <person name="Li Z."/>
        </authorList>
    </citation>
    <scope>NUCLEOTIDE SEQUENCE [LARGE SCALE GENOMIC DNA]</scope>
    <source>
        <strain evidence="2 3">J12C1-MA-4</strain>
    </source>
</reference>
<dbReference type="InterPro" id="IPR006121">
    <property type="entry name" value="HMA_dom"/>
</dbReference>
<gene>
    <name evidence="2" type="ORF">KYE46_07150</name>
</gene>
<dbReference type="CDD" id="cd00371">
    <property type="entry name" value="HMA"/>
    <property type="match status" value="1"/>
</dbReference>
<dbReference type="GO" id="GO:0046872">
    <property type="term" value="F:metal ion binding"/>
    <property type="evidence" value="ECO:0007669"/>
    <property type="project" value="InterPro"/>
</dbReference>
<dbReference type="RefSeq" id="WP_219004492.1">
    <property type="nucleotide sequence ID" value="NZ_CP079194.1"/>
</dbReference>
<proteinExistence type="predicted"/>
<protein>
    <submittedName>
        <fullName evidence="2">Heavy-metal-associated domain-containing protein</fullName>
    </submittedName>
</protein>
<organism evidence="2 3">
    <name type="scientific">Gymnodinialimonas ceratoperidinii</name>
    <dbReference type="NCBI Taxonomy" id="2856823"/>
    <lineage>
        <taxon>Bacteria</taxon>
        <taxon>Pseudomonadati</taxon>
        <taxon>Pseudomonadota</taxon>
        <taxon>Alphaproteobacteria</taxon>
        <taxon>Rhodobacterales</taxon>
        <taxon>Paracoccaceae</taxon>
        <taxon>Gymnodinialimonas</taxon>
    </lineage>
</organism>
<evidence type="ECO:0000259" key="1">
    <source>
        <dbReference type="Pfam" id="PF00403"/>
    </source>
</evidence>
<evidence type="ECO:0000313" key="2">
    <source>
        <dbReference type="EMBL" id="QXT40991.1"/>
    </source>
</evidence>
<dbReference type="KEGG" id="gce:KYE46_07150"/>